<evidence type="ECO:0000256" key="4">
    <source>
        <dbReference type="SAM" id="MobiDB-lite"/>
    </source>
</evidence>
<dbReference type="SMART" id="SM00354">
    <property type="entry name" value="HTH_LACI"/>
    <property type="match status" value="1"/>
</dbReference>
<dbReference type="PROSITE" id="PS50932">
    <property type="entry name" value="HTH_LACI_2"/>
    <property type="match status" value="1"/>
</dbReference>
<sequence>MVKRSPTRKTLASLAAELGVSRTTVSNAYSRPDQLSAATRERILAAAKARGYPGPDPTARSLRTRRAGSVGVLLTEHLSYAFEDMASVDFLAGMAEASAGAQTTLTLIPAGPEGEAEAASLVGSAAVDGFVVYSVAAGDAYLEAVRGRGLPVVVCDQPTDSGLPFVGIDDRAAIVPAARALVEAGHRKIGVLAIRLKRERHDGPISWGELQGADMHVQRARVMGAMDVFAQAGIAPETVPVVTQHINDAHTTRAAAQLLLDAHPGLTAVLCTTDSMALGVMTYAREQGIDIPGDLSVTGFDGIDAAQSIGLTTIIQPNKAKGAAAGHMLAKLIAGAEGSGVSDTAVATESAATKQAAARAADAEPAMSGPAVAEPAVPRRVLQTSFAAGRTVAPPR</sequence>
<dbReference type="GO" id="GO:0003700">
    <property type="term" value="F:DNA-binding transcription factor activity"/>
    <property type="evidence" value="ECO:0007669"/>
    <property type="project" value="TreeGrafter"/>
</dbReference>
<dbReference type="PANTHER" id="PTHR30146">
    <property type="entry name" value="LACI-RELATED TRANSCRIPTIONAL REPRESSOR"/>
    <property type="match status" value="1"/>
</dbReference>
<evidence type="ECO:0000313" key="6">
    <source>
        <dbReference type="EMBL" id="MDV2419226.1"/>
    </source>
</evidence>
<dbReference type="RefSeq" id="WP_316993334.1">
    <property type="nucleotide sequence ID" value="NZ_JAVBIB010000007.1"/>
</dbReference>
<evidence type="ECO:0000259" key="5">
    <source>
        <dbReference type="PROSITE" id="PS50932"/>
    </source>
</evidence>
<keyword evidence="3" id="KW-0804">Transcription</keyword>
<dbReference type="SUPFAM" id="SSF47413">
    <property type="entry name" value="lambda repressor-like DNA-binding domains"/>
    <property type="match status" value="1"/>
</dbReference>
<dbReference type="CDD" id="cd01392">
    <property type="entry name" value="HTH_LacI"/>
    <property type="match status" value="1"/>
</dbReference>
<feature type="compositionally biased region" description="Low complexity" evidence="4">
    <location>
        <begin position="357"/>
        <end position="366"/>
    </location>
</feature>
<comment type="caution">
    <text evidence="6">The sequence shown here is derived from an EMBL/GenBank/DDBJ whole genome shotgun (WGS) entry which is preliminary data.</text>
</comment>
<dbReference type="EMBL" id="JAVBIB010000007">
    <property type="protein sequence ID" value="MDV2419226.1"/>
    <property type="molecule type" value="Genomic_DNA"/>
</dbReference>
<keyword evidence="2 6" id="KW-0238">DNA-binding</keyword>
<dbReference type="Gene3D" id="1.10.260.40">
    <property type="entry name" value="lambda repressor-like DNA-binding domains"/>
    <property type="match status" value="1"/>
</dbReference>
<dbReference type="InterPro" id="IPR028082">
    <property type="entry name" value="Peripla_BP_I"/>
</dbReference>
<evidence type="ECO:0000256" key="1">
    <source>
        <dbReference type="ARBA" id="ARBA00023015"/>
    </source>
</evidence>
<reference evidence="6" key="1">
    <citation type="submission" date="2023-08" db="EMBL/GenBank/DDBJ databases">
        <title>Genomic characterization of the C. tuberculostearicum species complex, a ubiquitous member of the human skin microbiome.</title>
        <authorList>
            <person name="Ahmed N."/>
            <person name="Deming C."/>
            <person name="Conlan S."/>
            <person name="Segre J."/>
        </authorList>
    </citation>
    <scope>NUCLEOTIDE SEQUENCE</scope>
    <source>
        <strain evidence="6">CTNIH22</strain>
    </source>
</reference>
<dbReference type="InterPro" id="IPR000843">
    <property type="entry name" value="HTH_LacI"/>
</dbReference>
<organism evidence="6 7">
    <name type="scientific">Corynebacterium tuberculostearicum</name>
    <dbReference type="NCBI Taxonomy" id="38304"/>
    <lineage>
        <taxon>Bacteria</taxon>
        <taxon>Bacillati</taxon>
        <taxon>Actinomycetota</taxon>
        <taxon>Actinomycetes</taxon>
        <taxon>Mycobacteriales</taxon>
        <taxon>Corynebacteriaceae</taxon>
        <taxon>Corynebacterium</taxon>
    </lineage>
</organism>
<evidence type="ECO:0000313" key="7">
    <source>
        <dbReference type="Proteomes" id="UP001185706"/>
    </source>
</evidence>
<dbReference type="PANTHER" id="PTHR30146:SF138">
    <property type="entry name" value="TRANSCRIPTIONAL REGULATORY PROTEIN"/>
    <property type="match status" value="1"/>
</dbReference>
<feature type="domain" description="HTH lacI-type" evidence="5">
    <location>
        <begin position="9"/>
        <end position="64"/>
    </location>
</feature>
<gene>
    <name evidence="6" type="ORF">RAE03_05455</name>
</gene>
<evidence type="ECO:0000256" key="3">
    <source>
        <dbReference type="ARBA" id="ARBA00023163"/>
    </source>
</evidence>
<keyword evidence="1" id="KW-0805">Transcription regulation</keyword>
<dbReference type="Pfam" id="PF00532">
    <property type="entry name" value="Peripla_BP_1"/>
    <property type="match status" value="1"/>
</dbReference>
<dbReference type="Gene3D" id="3.40.50.2300">
    <property type="match status" value="2"/>
</dbReference>
<dbReference type="AlphaFoldDB" id="A0AAE4SXA2"/>
<proteinExistence type="predicted"/>
<evidence type="ECO:0000256" key="2">
    <source>
        <dbReference type="ARBA" id="ARBA00023125"/>
    </source>
</evidence>
<accession>A0AAE4SXA2</accession>
<dbReference type="Proteomes" id="UP001185706">
    <property type="component" value="Unassembled WGS sequence"/>
</dbReference>
<dbReference type="InterPro" id="IPR001761">
    <property type="entry name" value="Peripla_BP/Lac1_sug-bd_dom"/>
</dbReference>
<dbReference type="InterPro" id="IPR010982">
    <property type="entry name" value="Lambda_DNA-bd_dom_sf"/>
</dbReference>
<name>A0AAE4SXA2_9CORY</name>
<dbReference type="GO" id="GO:0000976">
    <property type="term" value="F:transcription cis-regulatory region binding"/>
    <property type="evidence" value="ECO:0007669"/>
    <property type="project" value="TreeGrafter"/>
</dbReference>
<feature type="region of interest" description="Disordered" evidence="4">
    <location>
        <begin position="357"/>
        <end position="379"/>
    </location>
</feature>
<protein>
    <submittedName>
        <fullName evidence="6">LacI family DNA-binding transcriptional regulator</fullName>
    </submittedName>
</protein>
<dbReference type="CDD" id="cd06279">
    <property type="entry name" value="PBP1_LacI-like"/>
    <property type="match status" value="1"/>
</dbReference>
<dbReference type="SUPFAM" id="SSF53822">
    <property type="entry name" value="Periplasmic binding protein-like I"/>
    <property type="match status" value="1"/>
</dbReference>